<reference evidence="2 3" key="1">
    <citation type="submission" date="2016-10" db="EMBL/GenBank/DDBJ databases">
        <authorList>
            <person name="de Groot N.N."/>
        </authorList>
    </citation>
    <scope>NUCLEOTIDE SEQUENCE [LARGE SCALE GENOMIC DNA]</scope>
    <source>
        <strain evidence="2">MBHS1</strain>
    </source>
</reference>
<evidence type="ECO:0000313" key="2">
    <source>
        <dbReference type="EMBL" id="SEH08073.1"/>
    </source>
</evidence>
<organism evidence="2 3">
    <name type="scientific">Candidatus Venteria ishoeyi</name>
    <dbReference type="NCBI Taxonomy" id="1899563"/>
    <lineage>
        <taxon>Bacteria</taxon>
        <taxon>Pseudomonadati</taxon>
        <taxon>Pseudomonadota</taxon>
        <taxon>Gammaproteobacteria</taxon>
        <taxon>Thiotrichales</taxon>
        <taxon>Thiotrichaceae</taxon>
        <taxon>Venteria</taxon>
    </lineage>
</organism>
<proteinExistence type="predicted"/>
<sequence>MEPFISGELRDIHGLDSIPWWPLAPGWWLLLAVVVLLLLFAGKIRRRLDWRPDARSQLNKLYRQIKRQPDKATLAEFSELMRRLAIARYGRESCAGLQGEAWLSWLQAHDPKRFRWQERGQLLLSLPYAPPDAPIATNRKEEKQVRTLFRAARAWVDAELPKRAQKKAHIRAALKSFWQFLKQLPNRNP</sequence>
<dbReference type="EMBL" id="FMSV02000543">
    <property type="protein sequence ID" value="SEH08073.1"/>
    <property type="molecule type" value="Genomic_DNA"/>
</dbReference>
<keyword evidence="1" id="KW-0472">Membrane</keyword>
<protein>
    <recommendedName>
        <fullName evidence="4">DUF4381 domain-containing protein</fullName>
    </recommendedName>
</protein>
<evidence type="ECO:0008006" key="4">
    <source>
        <dbReference type="Google" id="ProtNLM"/>
    </source>
</evidence>
<keyword evidence="3" id="KW-1185">Reference proteome</keyword>
<keyword evidence="1" id="KW-1133">Transmembrane helix</keyword>
<evidence type="ECO:0000313" key="3">
    <source>
        <dbReference type="Proteomes" id="UP000236724"/>
    </source>
</evidence>
<dbReference type="Pfam" id="PF14316">
    <property type="entry name" value="DUF4381"/>
    <property type="match status" value="1"/>
</dbReference>
<dbReference type="InterPro" id="IPR025489">
    <property type="entry name" value="DUF4381"/>
</dbReference>
<gene>
    <name evidence="2" type="ORF">MBHS_03961</name>
</gene>
<feature type="transmembrane region" description="Helical" evidence="1">
    <location>
        <begin position="20"/>
        <end position="41"/>
    </location>
</feature>
<name>A0A1H6FEJ6_9GAMM</name>
<dbReference type="RefSeq" id="WP_286019515.1">
    <property type="nucleotide sequence ID" value="NZ_FMSV02000543.1"/>
</dbReference>
<evidence type="ECO:0000256" key="1">
    <source>
        <dbReference type="SAM" id="Phobius"/>
    </source>
</evidence>
<accession>A0A1H6FEJ6</accession>
<dbReference type="AlphaFoldDB" id="A0A1H6FEJ6"/>
<keyword evidence="1" id="KW-0812">Transmembrane</keyword>
<dbReference type="Proteomes" id="UP000236724">
    <property type="component" value="Unassembled WGS sequence"/>
</dbReference>